<dbReference type="RefSeq" id="WP_192597337.1">
    <property type="nucleotide sequence ID" value="NZ_JADBEL010000002.1"/>
</dbReference>
<evidence type="ECO:0000313" key="2">
    <source>
        <dbReference type="EMBL" id="MBE1553521.1"/>
    </source>
</evidence>
<evidence type="ECO:0000313" key="3">
    <source>
        <dbReference type="Proteomes" id="UP000658225"/>
    </source>
</evidence>
<feature type="transmembrane region" description="Helical" evidence="1">
    <location>
        <begin position="5"/>
        <end position="25"/>
    </location>
</feature>
<gene>
    <name evidence="2" type="ORF">H4683_000595</name>
</gene>
<keyword evidence="1" id="KW-0812">Transmembrane</keyword>
<proteinExistence type="predicted"/>
<keyword evidence="1" id="KW-1133">Transmembrane helix</keyword>
<evidence type="ECO:0000256" key="1">
    <source>
        <dbReference type="SAM" id="Phobius"/>
    </source>
</evidence>
<organism evidence="2 3">
    <name type="scientific">Sporosarcina limicola</name>
    <dbReference type="NCBI Taxonomy" id="34101"/>
    <lineage>
        <taxon>Bacteria</taxon>
        <taxon>Bacillati</taxon>
        <taxon>Bacillota</taxon>
        <taxon>Bacilli</taxon>
        <taxon>Bacillales</taxon>
        <taxon>Caryophanaceae</taxon>
        <taxon>Sporosarcina</taxon>
    </lineage>
</organism>
<name>A0A927MGU1_9BACL</name>
<dbReference type="AlphaFoldDB" id="A0A927MGU1"/>
<sequence>MRKYILLSISVFMMGMAIWGISTVVNTDKSSSTVWATWSIIFGSIAMSLISLIYAIWAFKKK</sequence>
<dbReference type="EMBL" id="JADBEL010000002">
    <property type="protein sequence ID" value="MBE1553521.1"/>
    <property type="molecule type" value="Genomic_DNA"/>
</dbReference>
<reference evidence="2" key="1">
    <citation type="submission" date="2020-10" db="EMBL/GenBank/DDBJ databases">
        <title>Genomic Encyclopedia of Type Strains, Phase IV (KMG-IV): sequencing the most valuable type-strain genomes for metagenomic binning, comparative biology and taxonomic classification.</title>
        <authorList>
            <person name="Goeker M."/>
        </authorList>
    </citation>
    <scope>NUCLEOTIDE SEQUENCE</scope>
    <source>
        <strain evidence="2">DSM 13886</strain>
    </source>
</reference>
<feature type="transmembrane region" description="Helical" evidence="1">
    <location>
        <begin position="37"/>
        <end position="59"/>
    </location>
</feature>
<keyword evidence="1" id="KW-0472">Membrane</keyword>
<dbReference type="Proteomes" id="UP000658225">
    <property type="component" value="Unassembled WGS sequence"/>
</dbReference>
<accession>A0A927MGU1</accession>
<keyword evidence="3" id="KW-1185">Reference proteome</keyword>
<protein>
    <submittedName>
        <fullName evidence="2">Uncharacterized protein</fullName>
    </submittedName>
</protein>
<comment type="caution">
    <text evidence="2">The sequence shown here is derived from an EMBL/GenBank/DDBJ whole genome shotgun (WGS) entry which is preliminary data.</text>
</comment>